<evidence type="ECO:0000256" key="3">
    <source>
        <dbReference type="ARBA" id="ARBA00023125"/>
    </source>
</evidence>
<dbReference type="InterPro" id="IPR036390">
    <property type="entry name" value="WH_DNA-bd_sf"/>
</dbReference>
<proteinExistence type="inferred from homology"/>
<dbReference type="FunFam" id="1.10.10.10:FF:000001">
    <property type="entry name" value="LysR family transcriptional regulator"/>
    <property type="match status" value="1"/>
</dbReference>
<dbReference type="InterPro" id="IPR005119">
    <property type="entry name" value="LysR_subst-bd"/>
</dbReference>
<evidence type="ECO:0000256" key="1">
    <source>
        <dbReference type="ARBA" id="ARBA00009437"/>
    </source>
</evidence>
<dbReference type="Pfam" id="PF03466">
    <property type="entry name" value="LysR_substrate"/>
    <property type="match status" value="1"/>
</dbReference>
<dbReference type="Gene3D" id="3.40.190.290">
    <property type="match status" value="1"/>
</dbReference>
<evidence type="ECO:0000256" key="2">
    <source>
        <dbReference type="ARBA" id="ARBA00023015"/>
    </source>
</evidence>
<accession>A0A2K9LL69</accession>
<dbReference type="InterPro" id="IPR058163">
    <property type="entry name" value="LysR-type_TF_proteobact-type"/>
</dbReference>
<dbReference type="PANTHER" id="PTHR30537:SF3">
    <property type="entry name" value="TRANSCRIPTIONAL REGULATORY PROTEIN"/>
    <property type="match status" value="1"/>
</dbReference>
<dbReference type="PROSITE" id="PS50931">
    <property type="entry name" value="HTH_LYSR"/>
    <property type="match status" value="1"/>
</dbReference>
<protein>
    <submittedName>
        <fullName evidence="6">LysR family transcriptional regulator</fullName>
    </submittedName>
</protein>
<dbReference type="InterPro" id="IPR000847">
    <property type="entry name" value="LysR_HTH_N"/>
</dbReference>
<dbReference type="SUPFAM" id="SSF53850">
    <property type="entry name" value="Periplasmic binding protein-like II"/>
    <property type="match status" value="1"/>
</dbReference>
<dbReference type="GO" id="GO:0006351">
    <property type="term" value="P:DNA-templated transcription"/>
    <property type="evidence" value="ECO:0007669"/>
    <property type="project" value="TreeGrafter"/>
</dbReference>
<comment type="similarity">
    <text evidence="1">Belongs to the LysR transcriptional regulatory family.</text>
</comment>
<dbReference type="PANTHER" id="PTHR30537">
    <property type="entry name" value="HTH-TYPE TRANSCRIPTIONAL REGULATOR"/>
    <property type="match status" value="1"/>
</dbReference>
<evidence type="ECO:0000313" key="6">
    <source>
        <dbReference type="EMBL" id="AUM13003.1"/>
    </source>
</evidence>
<keyword evidence="7" id="KW-1185">Reference proteome</keyword>
<keyword evidence="3" id="KW-0238">DNA-binding</keyword>
<dbReference type="SUPFAM" id="SSF46785">
    <property type="entry name" value="Winged helix' DNA-binding domain"/>
    <property type="match status" value="1"/>
</dbReference>
<sequence length="297" mass="33464">MHQGFAIMHNWDDFRYFLAVANCGSFSMAAKALGVNHSTVSRRIQVLEERHGVRLLDRTPTGYQMTEAGASIYDIVQTIQDNELKASRVLLGQDSRLEGNIKLTMPHDLFESCLAAPVKQFCHQHPAIELSLLVSHGLKNLANREADIAVRLTPNPPDYLVGTCITQMQHGIYAHTSQSHLKTTPIIVWGQEPELPEWALTHFHKPFIALRVDDLASMHRAVQAGFGVARMPCFFPDAVQAADVKRLPIELPRSDWGVWLLSHADLRNTARIQRCRQFLTTALTDLIPTFEGKHSRY</sequence>
<dbReference type="Pfam" id="PF00126">
    <property type="entry name" value="HTH_1"/>
    <property type="match status" value="1"/>
</dbReference>
<dbReference type="OrthoDB" id="464481at2"/>
<organism evidence="6 7">
    <name type="scientific">Ketobacter alkanivorans</name>
    <dbReference type="NCBI Taxonomy" id="1917421"/>
    <lineage>
        <taxon>Bacteria</taxon>
        <taxon>Pseudomonadati</taxon>
        <taxon>Pseudomonadota</taxon>
        <taxon>Gammaproteobacteria</taxon>
        <taxon>Pseudomonadales</taxon>
        <taxon>Ketobacteraceae</taxon>
        <taxon>Ketobacter</taxon>
    </lineage>
</organism>
<dbReference type="GO" id="GO:0003700">
    <property type="term" value="F:DNA-binding transcription factor activity"/>
    <property type="evidence" value="ECO:0007669"/>
    <property type="project" value="InterPro"/>
</dbReference>
<dbReference type="Gene3D" id="1.10.10.10">
    <property type="entry name" value="Winged helix-like DNA-binding domain superfamily/Winged helix DNA-binding domain"/>
    <property type="match status" value="1"/>
</dbReference>
<gene>
    <name evidence="6" type="ORF">Kalk_11475</name>
</gene>
<feature type="domain" description="HTH lysR-type" evidence="5">
    <location>
        <begin position="9"/>
        <end position="66"/>
    </location>
</feature>
<dbReference type="AlphaFoldDB" id="A0A2K9LL69"/>
<name>A0A2K9LL69_9GAMM</name>
<reference evidence="7" key="1">
    <citation type="submission" date="2017-08" db="EMBL/GenBank/DDBJ databases">
        <title>Direct submision.</title>
        <authorList>
            <person name="Kim S.-J."/>
            <person name="Rhee S.-K."/>
        </authorList>
    </citation>
    <scope>NUCLEOTIDE SEQUENCE [LARGE SCALE GENOMIC DNA]</scope>
    <source>
        <strain evidence="7">GI5</strain>
    </source>
</reference>
<dbReference type="KEGG" id="kak:Kalk_11475"/>
<evidence type="ECO:0000259" key="5">
    <source>
        <dbReference type="PROSITE" id="PS50931"/>
    </source>
</evidence>
<dbReference type="EMBL" id="CP022684">
    <property type="protein sequence ID" value="AUM13003.1"/>
    <property type="molecule type" value="Genomic_DNA"/>
</dbReference>
<keyword evidence="2" id="KW-0805">Transcription regulation</keyword>
<keyword evidence="4" id="KW-0804">Transcription</keyword>
<dbReference type="InterPro" id="IPR036388">
    <property type="entry name" value="WH-like_DNA-bd_sf"/>
</dbReference>
<evidence type="ECO:0000256" key="4">
    <source>
        <dbReference type="ARBA" id="ARBA00023163"/>
    </source>
</evidence>
<evidence type="ECO:0000313" key="7">
    <source>
        <dbReference type="Proteomes" id="UP000235116"/>
    </source>
</evidence>
<dbReference type="Proteomes" id="UP000235116">
    <property type="component" value="Chromosome"/>
</dbReference>
<dbReference type="GO" id="GO:0043565">
    <property type="term" value="F:sequence-specific DNA binding"/>
    <property type="evidence" value="ECO:0007669"/>
    <property type="project" value="TreeGrafter"/>
</dbReference>